<dbReference type="InterPro" id="IPR020843">
    <property type="entry name" value="ER"/>
</dbReference>
<dbReference type="InterPro" id="IPR013154">
    <property type="entry name" value="ADH-like_N"/>
</dbReference>
<dbReference type="GO" id="GO:0070402">
    <property type="term" value="F:NADPH binding"/>
    <property type="evidence" value="ECO:0007669"/>
    <property type="project" value="TreeGrafter"/>
</dbReference>
<evidence type="ECO:0000313" key="5">
    <source>
        <dbReference type="Proteomes" id="UP000568380"/>
    </source>
</evidence>
<dbReference type="PROSITE" id="PS01162">
    <property type="entry name" value="QOR_ZETA_CRYSTAL"/>
    <property type="match status" value="1"/>
</dbReference>
<dbReference type="Pfam" id="PF08240">
    <property type="entry name" value="ADH_N"/>
    <property type="match status" value="1"/>
</dbReference>
<reference evidence="4 5" key="1">
    <citation type="submission" date="2020-08" db="EMBL/GenBank/DDBJ databases">
        <title>Genomic Encyclopedia of Type Strains, Phase IV (KMG-IV): sequencing the most valuable type-strain genomes for metagenomic binning, comparative biology and taxonomic classification.</title>
        <authorList>
            <person name="Goeker M."/>
        </authorList>
    </citation>
    <scope>NUCLEOTIDE SEQUENCE [LARGE SCALE GENOMIC DNA]</scope>
    <source>
        <strain evidence="4 5">DSM 45385</strain>
    </source>
</reference>
<dbReference type="InterPro" id="IPR002364">
    <property type="entry name" value="Quin_OxRdtase/zeta-crystal_CS"/>
</dbReference>
<dbReference type="SMART" id="SM00829">
    <property type="entry name" value="PKS_ER"/>
    <property type="match status" value="1"/>
</dbReference>
<dbReference type="InterPro" id="IPR013149">
    <property type="entry name" value="ADH-like_C"/>
</dbReference>
<dbReference type="InterPro" id="IPR036291">
    <property type="entry name" value="NAD(P)-bd_dom_sf"/>
</dbReference>
<comment type="caution">
    <text evidence="4">The sequence shown here is derived from an EMBL/GenBank/DDBJ whole genome shotgun (WGS) entry which is preliminary data.</text>
</comment>
<gene>
    <name evidence="4" type="ORF">HNR40_001780</name>
</gene>
<dbReference type="InterPro" id="IPR011032">
    <property type="entry name" value="GroES-like_sf"/>
</dbReference>
<protein>
    <submittedName>
        <fullName evidence="4">NADPH2:quinone reductase</fullName>
        <ecNumber evidence="4">1.6.5.5</ecNumber>
    </submittedName>
</protein>
<dbReference type="EC" id="1.6.5.5" evidence="4"/>
<dbReference type="Pfam" id="PF00107">
    <property type="entry name" value="ADH_zinc_N"/>
    <property type="match status" value="1"/>
</dbReference>
<proteinExistence type="predicted"/>
<keyword evidence="5" id="KW-1185">Reference proteome</keyword>
<name>A0A7W8EEH6_9ACTN</name>
<dbReference type="Gene3D" id="3.40.50.720">
    <property type="entry name" value="NAD(P)-binding Rossmann-like Domain"/>
    <property type="match status" value="1"/>
</dbReference>
<organism evidence="4 5">
    <name type="scientific">Nonomuraea endophytica</name>
    <dbReference type="NCBI Taxonomy" id="714136"/>
    <lineage>
        <taxon>Bacteria</taxon>
        <taxon>Bacillati</taxon>
        <taxon>Actinomycetota</taxon>
        <taxon>Actinomycetes</taxon>
        <taxon>Streptosporangiales</taxon>
        <taxon>Streptosporangiaceae</taxon>
        <taxon>Nonomuraea</taxon>
    </lineage>
</organism>
<evidence type="ECO:0000256" key="1">
    <source>
        <dbReference type="ARBA" id="ARBA00022857"/>
    </source>
</evidence>
<dbReference type="Gene3D" id="3.90.180.10">
    <property type="entry name" value="Medium-chain alcohol dehydrogenases, catalytic domain"/>
    <property type="match status" value="1"/>
</dbReference>
<dbReference type="AlphaFoldDB" id="A0A7W8EEH6"/>
<dbReference type="PANTHER" id="PTHR48106">
    <property type="entry name" value="QUINONE OXIDOREDUCTASE PIG3-RELATED"/>
    <property type="match status" value="1"/>
</dbReference>
<dbReference type="RefSeq" id="WP_184959765.1">
    <property type="nucleotide sequence ID" value="NZ_JACHIN010000002.1"/>
</dbReference>
<evidence type="ECO:0000259" key="3">
    <source>
        <dbReference type="SMART" id="SM00829"/>
    </source>
</evidence>
<keyword evidence="1" id="KW-0521">NADP</keyword>
<keyword evidence="2 4" id="KW-0560">Oxidoreductase</keyword>
<dbReference type="SUPFAM" id="SSF51735">
    <property type="entry name" value="NAD(P)-binding Rossmann-fold domains"/>
    <property type="match status" value="1"/>
</dbReference>
<dbReference type="GO" id="GO:0003960">
    <property type="term" value="F:quinone reductase (NADPH) activity"/>
    <property type="evidence" value="ECO:0007669"/>
    <property type="project" value="UniProtKB-EC"/>
</dbReference>
<evidence type="ECO:0000256" key="2">
    <source>
        <dbReference type="ARBA" id="ARBA00023002"/>
    </source>
</evidence>
<dbReference type="GO" id="GO:0008270">
    <property type="term" value="F:zinc ion binding"/>
    <property type="evidence" value="ECO:0007669"/>
    <property type="project" value="InterPro"/>
</dbReference>
<dbReference type="EMBL" id="JACHIN010000002">
    <property type="protein sequence ID" value="MBB5076316.1"/>
    <property type="molecule type" value="Genomic_DNA"/>
</dbReference>
<dbReference type="SUPFAM" id="SSF50129">
    <property type="entry name" value="GroES-like"/>
    <property type="match status" value="1"/>
</dbReference>
<sequence length="322" mass="32828">MKAAVIRENGGPEVLRYEDVPDPDCPAGSVVVDAAAISIEGGDLLARAQGALSEVPHVVGYLSAGTVSATAPDVTGLRVGDRVVALGLDGSHATRRATPAAFTWKIPEGLDEARAACVPVAFGTAYECLFTAGGLTAGQTVLIHAGAGGLGMAVIQLAKQAGATVIATASSRGKLERLKHLGMDHGIDYTADSFVAQVKELTSSRGADVIVDSIGGRNLIDSVSALAYRGTLVSVGLAARAGSSIEAQSLWAQNASLRGVYLGASLFAEYARVHALIGDLLARVADGGLRVEIDSTCPLADAGAAHAYAESRKAFGRVVITP</sequence>
<evidence type="ECO:0000313" key="4">
    <source>
        <dbReference type="EMBL" id="MBB5076316.1"/>
    </source>
</evidence>
<feature type="domain" description="Enoyl reductase (ER)" evidence="3">
    <location>
        <begin position="10"/>
        <end position="320"/>
    </location>
</feature>
<accession>A0A7W8EEH6</accession>
<dbReference type="Proteomes" id="UP000568380">
    <property type="component" value="Unassembled WGS sequence"/>
</dbReference>